<evidence type="ECO:0000256" key="8">
    <source>
        <dbReference type="ARBA" id="ARBA00023266"/>
    </source>
</evidence>
<dbReference type="GO" id="GO:0016260">
    <property type="term" value="P:selenocysteine biosynthetic process"/>
    <property type="evidence" value="ECO:0007669"/>
    <property type="project" value="InterPro"/>
</dbReference>
<dbReference type="GO" id="GO:0005524">
    <property type="term" value="F:ATP binding"/>
    <property type="evidence" value="ECO:0007669"/>
    <property type="project" value="UniProtKB-UniRule"/>
</dbReference>
<dbReference type="InterPro" id="IPR004536">
    <property type="entry name" value="SPS/SelD"/>
</dbReference>
<feature type="binding site" description="in other chain" evidence="9">
    <location>
        <position position="49"/>
    </location>
    <ligand>
        <name>ATP</name>
        <dbReference type="ChEBI" id="CHEBI:30616"/>
        <note>ligand shared between dimeric partners</note>
    </ligand>
</feature>
<keyword evidence="3 9" id="KW-0479">Metal-binding</keyword>
<keyword evidence="5 9" id="KW-0418">Kinase</keyword>
<evidence type="ECO:0000259" key="10">
    <source>
        <dbReference type="Pfam" id="PF00586"/>
    </source>
</evidence>
<evidence type="ECO:0000313" key="12">
    <source>
        <dbReference type="EMBL" id="GAQ95770.1"/>
    </source>
</evidence>
<dbReference type="Gene3D" id="3.90.650.10">
    <property type="entry name" value="PurM-like C-terminal domain"/>
    <property type="match status" value="1"/>
</dbReference>
<dbReference type="Pfam" id="PF02769">
    <property type="entry name" value="AIRS_C"/>
    <property type="match status" value="1"/>
</dbReference>
<feature type="domain" description="PurM-like C-terminal" evidence="11">
    <location>
        <begin position="127"/>
        <end position="302"/>
    </location>
</feature>
<keyword evidence="6 9" id="KW-0067">ATP-binding</keyword>
<dbReference type="NCBIfam" id="NF002098">
    <property type="entry name" value="PRK00943.1"/>
    <property type="match status" value="1"/>
</dbReference>
<dbReference type="InterPro" id="IPR036676">
    <property type="entry name" value="PurM-like_C_sf"/>
</dbReference>
<dbReference type="NCBIfam" id="TIGR00476">
    <property type="entry name" value="selD"/>
    <property type="match status" value="1"/>
</dbReference>
<dbReference type="HAMAP" id="MF_00625">
    <property type="entry name" value="SelD"/>
    <property type="match status" value="1"/>
</dbReference>
<feature type="binding site" description="in other chain" evidence="9">
    <location>
        <position position="26"/>
    </location>
    <ligand>
        <name>ATP</name>
        <dbReference type="ChEBI" id="CHEBI:30616"/>
        <note>ligand shared between dimeric partners</note>
    </ligand>
</feature>
<dbReference type="InterPro" id="IPR016188">
    <property type="entry name" value="PurM-like_N"/>
</dbReference>
<evidence type="ECO:0000256" key="5">
    <source>
        <dbReference type="ARBA" id="ARBA00022777"/>
    </source>
</evidence>
<keyword evidence="13" id="KW-1185">Reference proteome</keyword>
<dbReference type="PIRSF" id="PIRSF036407">
    <property type="entry name" value="Selenphspht_syn"/>
    <property type="match status" value="1"/>
</dbReference>
<gene>
    <name evidence="9" type="primary">selD</name>
    <name evidence="12" type="ORF">TAGGR_3246</name>
</gene>
<dbReference type="EMBL" id="BCNO01000003">
    <property type="protein sequence ID" value="GAQ95770.1"/>
    <property type="molecule type" value="Genomic_DNA"/>
</dbReference>
<comment type="similarity">
    <text evidence="1 9">Belongs to the selenophosphate synthase 1 family. Class I subfamily.</text>
</comment>
<dbReference type="Pfam" id="PF00586">
    <property type="entry name" value="AIRS"/>
    <property type="match status" value="1"/>
</dbReference>
<keyword evidence="7 9" id="KW-0460">Magnesium</keyword>
<dbReference type="STRING" id="86166.TAGGR_3246"/>
<feature type="binding site" evidence="9">
    <location>
        <begin position="97"/>
        <end position="99"/>
    </location>
    <ligand>
        <name>ATP</name>
        <dbReference type="ChEBI" id="CHEBI:30616"/>
        <note>ligand shared between dimeric partners</note>
    </ligand>
</feature>
<protein>
    <recommendedName>
        <fullName evidence="9">Selenide, water dikinase</fullName>
        <ecNumber evidence="9">2.7.9.3</ecNumber>
    </recommendedName>
    <alternativeName>
        <fullName evidence="9">Selenium donor protein</fullName>
    </alternativeName>
    <alternativeName>
        <fullName evidence="9">Selenophosphate synthase</fullName>
    </alternativeName>
</protein>
<evidence type="ECO:0000256" key="7">
    <source>
        <dbReference type="ARBA" id="ARBA00022842"/>
    </source>
</evidence>
<dbReference type="InterPro" id="IPR023061">
    <property type="entry name" value="SelD_I"/>
</dbReference>
<evidence type="ECO:0000259" key="11">
    <source>
        <dbReference type="Pfam" id="PF02769"/>
    </source>
</evidence>
<dbReference type="CDD" id="cd02195">
    <property type="entry name" value="SelD"/>
    <property type="match status" value="1"/>
</dbReference>
<evidence type="ECO:0000256" key="6">
    <source>
        <dbReference type="ARBA" id="ARBA00022840"/>
    </source>
</evidence>
<dbReference type="PANTHER" id="PTHR10256:SF0">
    <property type="entry name" value="INACTIVE SELENIDE, WATER DIKINASE-LIKE PROTEIN-RELATED"/>
    <property type="match status" value="1"/>
</dbReference>
<proteinExistence type="inferred from homology"/>
<keyword evidence="4 9" id="KW-0547">Nucleotide-binding</keyword>
<dbReference type="EC" id="2.7.9.3" evidence="9"/>
<keyword evidence="2 9" id="KW-0808">Transferase</keyword>
<feature type="binding site" evidence="9">
    <location>
        <position position="185"/>
    </location>
    <ligand>
        <name>Mg(2+)</name>
        <dbReference type="ChEBI" id="CHEBI:18420"/>
    </ligand>
</feature>
<evidence type="ECO:0000256" key="3">
    <source>
        <dbReference type="ARBA" id="ARBA00022723"/>
    </source>
</evidence>
<dbReference type="GO" id="GO:0000287">
    <property type="term" value="F:magnesium ion binding"/>
    <property type="evidence" value="ECO:0007669"/>
    <property type="project" value="UniProtKB-UniRule"/>
</dbReference>
<feature type="domain" description="PurM-like N-terminal" evidence="10">
    <location>
        <begin position="8"/>
        <end position="115"/>
    </location>
</feature>
<name>A0A0U9HV07_9BACT</name>
<organism evidence="12 13">
    <name type="scientific">Thermodesulfovibrio aggregans</name>
    <dbReference type="NCBI Taxonomy" id="86166"/>
    <lineage>
        <taxon>Bacteria</taxon>
        <taxon>Pseudomonadati</taxon>
        <taxon>Nitrospirota</taxon>
        <taxon>Thermodesulfovibrionia</taxon>
        <taxon>Thermodesulfovibrionales</taxon>
        <taxon>Thermodesulfovibrionaceae</taxon>
        <taxon>Thermodesulfovibrio</taxon>
    </lineage>
</organism>
<dbReference type="GO" id="GO:0005737">
    <property type="term" value="C:cytoplasm"/>
    <property type="evidence" value="ECO:0007669"/>
    <property type="project" value="TreeGrafter"/>
</dbReference>
<comment type="subunit">
    <text evidence="9">Homodimer.</text>
</comment>
<dbReference type="Proteomes" id="UP000054976">
    <property type="component" value="Unassembled WGS sequence"/>
</dbReference>
<reference evidence="13" key="1">
    <citation type="submission" date="2016-01" db="EMBL/GenBank/DDBJ databases">
        <title>Draft genome sequence of Thermodesulfovibrio aggregans strain TGE-P1.</title>
        <authorList>
            <person name="Sekiguchi Y."/>
            <person name="Ohashi A."/>
            <person name="Matsuura N."/>
            <person name="Tourlousse M.D."/>
        </authorList>
    </citation>
    <scope>NUCLEOTIDE SEQUENCE [LARGE SCALE GENOMIC DNA]</scope>
    <source>
        <strain evidence="13">TGE-P1</strain>
    </source>
</reference>
<feature type="binding site" evidence="9">
    <location>
        <position position="9"/>
    </location>
    <ligand>
        <name>Mg(2+)</name>
        <dbReference type="ChEBI" id="CHEBI:18420"/>
    </ligand>
</feature>
<dbReference type="SUPFAM" id="SSF56042">
    <property type="entry name" value="PurM C-terminal domain-like"/>
    <property type="match status" value="1"/>
</dbReference>
<evidence type="ECO:0000256" key="9">
    <source>
        <dbReference type="HAMAP-Rule" id="MF_00625"/>
    </source>
</evidence>
<evidence type="ECO:0000256" key="4">
    <source>
        <dbReference type="ARBA" id="ARBA00022741"/>
    </source>
</evidence>
<dbReference type="PANTHER" id="PTHR10256">
    <property type="entry name" value="SELENIDE, WATER DIKINASE"/>
    <property type="match status" value="1"/>
</dbReference>
<dbReference type="AlphaFoldDB" id="A0A0U9HV07"/>
<dbReference type="FunFam" id="3.90.650.10:FF:000004">
    <property type="entry name" value="Selenide, water dikinase"/>
    <property type="match status" value="1"/>
</dbReference>
<dbReference type="InterPro" id="IPR036921">
    <property type="entry name" value="PurM-like_N_sf"/>
</dbReference>
<dbReference type="InterPro" id="IPR010918">
    <property type="entry name" value="PurM-like_C_dom"/>
</dbReference>
<accession>A0A0U9HV07</accession>
<sequence length="305" mass="32588">MVGSEDWSDAGIYRLNNEIALVQSIDFFTPIVDDPYDFGQIAVANALSDIYAAGAKPILALNIVCFPINDMDKSILKEILKGGADKLNEAGAFMIGGHSVEDPEIKYGVSVTGVVHPERFVTNRGAKKGDILILTKPIGTGILSTALKGKLLDKETAKLLTQTMALLNRTASEVMMEVGVNACTDITGFGLLGHALEMARASKVTIRIWKDKVPLLPRVYEFASMGIVPAGGRRNVNYCSKLVDTGNTDPVTLDILSDPQTSGGLLISLPSEKAQSLISKLKSRGIQATAVGEVLEESSSKILII</sequence>
<dbReference type="Gene3D" id="3.30.1330.10">
    <property type="entry name" value="PurM-like, N-terminal domain"/>
    <property type="match status" value="1"/>
</dbReference>
<comment type="caution">
    <text evidence="12">The sequence shown here is derived from an EMBL/GenBank/DDBJ whole genome shotgun (WGS) entry which is preliminary data.</text>
</comment>
<keyword evidence="8 9" id="KW-0711">Selenium</keyword>
<comment type="function">
    <text evidence="9">Synthesizes selenophosphate from selenide and ATP.</text>
</comment>
<feature type="binding site" evidence="9">
    <location>
        <position position="49"/>
    </location>
    <ligand>
        <name>Mg(2+)</name>
        <dbReference type="ChEBI" id="CHEBI:18420"/>
    </ligand>
</feature>
<comment type="catalytic activity">
    <reaction evidence="9">
        <text>hydrogenselenide + ATP + H2O = selenophosphate + AMP + phosphate + 2 H(+)</text>
        <dbReference type="Rhea" id="RHEA:18737"/>
        <dbReference type="ChEBI" id="CHEBI:15377"/>
        <dbReference type="ChEBI" id="CHEBI:15378"/>
        <dbReference type="ChEBI" id="CHEBI:16144"/>
        <dbReference type="ChEBI" id="CHEBI:29317"/>
        <dbReference type="ChEBI" id="CHEBI:30616"/>
        <dbReference type="ChEBI" id="CHEBI:43474"/>
        <dbReference type="ChEBI" id="CHEBI:456215"/>
        <dbReference type="EC" id="2.7.9.3"/>
    </reaction>
</comment>
<evidence type="ECO:0000313" key="13">
    <source>
        <dbReference type="Proteomes" id="UP000054976"/>
    </source>
</evidence>
<evidence type="ECO:0000256" key="1">
    <source>
        <dbReference type="ARBA" id="ARBA00008026"/>
    </source>
</evidence>
<comment type="caution">
    <text evidence="9">Lacks conserved residue(s) required for the propagation of feature annotation.</text>
</comment>
<comment type="cofactor">
    <cofactor evidence="9">
        <name>Mg(2+)</name>
        <dbReference type="ChEBI" id="CHEBI:18420"/>
    </cofactor>
    <text evidence="9">Binds 1 Mg(2+) ion per monomer.</text>
</comment>
<dbReference type="GO" id="GO:0004756">
    <property type="term" value="F:selenide, water dikinase activity"/>
    <property type="evidence" value="ECO:0007669"/>
    <property type="project" value="UniProtKB-UniRule"/>
</dbReference>
<dbReference type="SUPFAM" id="SSF55326">
    <property type="entry name" value="PurM N-terminal domain-like"/>
    <property type="match status" value="1"/>
</dbReference>
<evidence type="ECO:0000256" key="2">
    <source>
        <dbReference type="ARBA" id="ARBA00022679"/>
    </source>
</evidence>